<keyword evidence="2" id="KW-1185">Reference proteome</keyword>
<organism evidence="1 2">
    <name type="scientific">Euplotes crassus</name>
    <dbReference type="NCBI Taxonomy" id="5936"/>
    <lineage>
        <taxon>Eukaryota</taxon>
        <taxon>Sar</taxon>
        <taxon>Alveolata</taxon>
        <taxon>Ciliophora</taxon>
        <taxon>Intramacronucleata</taxon>
        <taxon>Spirotrichea</taxon>
        <taxon>Hypotrichia</taxon>
        <taxon>Euplotida</taxon>
        <taxon>Euplotidae</taxon>
        <taxon>Moneuplotes</taxon>
    </lineage>
</organism>
<dbReference type="AlphaFoldDB" id="A0AAD1U8A5"/>
<evidence type="ECO:0000313" key="1">
    <source>
        <dbReference type="EMBL" id="CAI2362109.1"/>
    </source>
</evidence>
<dbReference type="EMBL" id="CAMPGE010003282">
    <property type="protein sequence ID" value="CAI2362109.1"/>
    <property type="molecule type" value="Genomic_DNA"/>
</dbReference>
<dbReference type="Proteomes" id="UP001295684">
    <property type="component" value="Unassembled WGS sequence"/>
</dbReference>
<gene>
    <name evidence="1" type="ORF">ECRASSUSDP1_LOCUS3427</name>
</gene>
<name>A0AAD1U8A5_EUPCR</name>
<reference evidence="1" key="1">
    <citation type="submission" date="2023-07" db="EMBL/GenBank/DDBJ databases">
        <authorList>
            <consortium name="AG Swart"/>
            <person name="Singh M."/>
            <person name="Singh A."/>
            <person name="Seah K."/>
            <person name="Emmerich C."/>
        </authorList>
    </citation>
    <scope>NUCLEOTIDE SEQUENCE</scope>
    <source>
        <strain evidence="1">DP1</strain>
    </source>
</reference>
<comment type="caution">
    <text evidence="1">The sequence shown here is derived from an EMBL/GenBank/DDBJ whole genome shotgun (WGS) entry which is preliminary data.</text>
</comment>
<accession>A0AAD1U8A5</accession>
<sequence>MLLHRMLTNIGAFSAEIISNHGTLVVHHLMLLLTKLKPLNSYLSGGDYLFFLTQKMQFEFTQILPCSRYSCNHFKRELHNCNNVEELFWGYPLKNNFKYKNRHKRFTVGTSIIETTPRFRKVLVLSFKPRGLVKIATAVSKLMNNEVISRFAVVITVCEFEST</sequence>
<protein>
    <submittedName>
        <fullName evidence="1">Uncharacterized protein</fullName>
    </submittedName>
</protein>
<proteinExistence type="predicted"/>
<evidence type="ECO:0000313" key="2">
    <source>
        <dbReference type="Proteomes" id="UP001295684"/>
    </source>
</evidence>